<dbReference type="Pfam" id="PF00149">
    <property type="entry name" value="Metallophos"/>
    <property type="match status" value="1"/>
</dbReference>
<dbReference type="PATRIC" id="fig|1454001.3.peg.1080"/>
<protein>
    <submittedName>
        <fullName evidence="2">Calcineurin-like phosphoesterase</fullName>
    </submittedName>
</protein>
<accession>A0A011NVI9</accession>
<dbReference type="InterPro" id="IPR029052">
    <property type="entry name" value="Metallo-depent_PP-like"/>
</dbReference>
<evidence type="ECO:0000313" key="3">
    <source>
        <dbReference type="Proteomes" id="UP000020218"/>
    </source>
</evidence>
<keyword evidence="3" id="KW-1185">Reference proteome</keyword>
<dbReference type="Gene3D" id="3.60.21.10">
    <property type="match status" value="1"/>
</dbReference>
<dbReference type="InterPro" id="IPR004843">
    <property type="entry name" value="Calcineurin-like_PHP"/>
</dbReference>
<proteinExistence type="predicted"/>
<dbReference type="EMBL" id="JFAX01000004">
    <property type="protein sequence ID" value="EXI68630.1"/>
    <property type="molecule type" value="Genomic_DNA"/>
</dbReference>
<evidence type="ECO:0000259" key="1">
    <source>
        <dbReference type="Pfam" id="PF00149"/>
    </source>
</evidence>
<dbReference type="GO" id="GO:0016787">
    <property type="term" value="F:hydrolase activity"/>
    <property type="evidence" value="ECO:0007669"/>
    <property type="project" value="InterPro"/>
</dbReference>
<feature type="domain" description="Calcineurin-like phosphoesterase" evidence="1">
    <location>
        <begin position="229"/>
        <end position="429"/>
    </location>
</feature>
<reference evidence="2" key="1">
    <citation type="submission" date="2014-02" db="EMBL/GenBank/DDBJ databases">
        <title>Expanding our view of genomic diversity in Candidatus Accumulibacter clades.</title>
        <authorList>
            <person name="Skennerton C.T."/>
            <person name="Barr J.J."/>
            <person name="Slater F.R."/>
            <person name="Bond P.L."/>
            <person name="Tyson G.W."/>
        </authorList>
    </citation>
    <scope>NUCLEOTIDE SEQUENCE [LARGE SCALE GENOMIC DNA]</scope>
</reference>
<sequence>MNTIATRRPLTAHGLWLRLKAIVARLGFGWGHNLKLGDTYRLGSSKVRVPLDSGPIEISLGMNDKRLHVYPEVRLDERGKAMRNGNFVIVDPSAHPGRIGGFLRLTPKSWVSLGSADALQQAVFDYPAAVDDEHLVVIHSRDALVFRNLSDAGTAIGPAVADVTAARGSRFRRLRQILGGPIGLMPAADALALIQEVNELTRQDPYRPRSDLGTPGGLVLLPRSLTPILVADMHGQVDNLLTVLSQNAFLDALEEGSAALIILGDAVHSEVDGQLREMQSSMLLMDLIFRLKLRFPRQVFYLRGNHDSFSEDIAKDGIPQGLLWAKELGDQRGTVYLRAMEEFYRQLPYVVSSDDFVACHAAAPKAAVSLPMLVNVHRHPELILELINNRLRRPNRPQGYGRGDVKRLRRSLQLDKHTPFIVGHTPMDREGTLWLNVDGITNHHVLFSAHPEQVAVFTRVEGVLLPLVYPVDAVSSIINGLEDEDASQVVRRSSRAGRQARVRVSE</sequence>
<dbReference type="Proteomes" id="UP000020218">
    <property type="component" value="Unassembled WGS sequence"/>
</dbReference>
<name>A0A011NVI9_9PROT</name>
<evidence type="ECO:0000313" key="2">
    <source>
        <dbReference type="EMBL" id="EXI68630.1"/>
    </source>
</evidence>
<organism evidence="2 3">
    <name type="scientific">Candidatus Accumulibacter adjunctus</name>
    <dbReference type="NCBI Taxonomy" id="1454001"/>
    <lineage>
        <taxon>Bacteria</taxon>
        <taxon>Pseudomonadati</taxon>
        <taxon>Pseudomonadota</taxon>
        <taxon>Betaproteobacteria</taxon>
        <taxon>Candidatus Accumulibacter</taxon>
    </lineage>
</organism>
<comment type="caution">
    <text evidence="2">The sequence shown here is derived from an EMBL/GenBank/DDBJ whole genome shotgun (WGS) entry which is preliminary data.</text>
</comment>
<dbReference type="SUPFAM" id="SSF56300">
    <property type="entry name" value="Metallo-dependent phosphatases"/>
    <property type="match status" value="1"/>
</dbReference>
<dbReference type="AlphaFoldDB" id="A0A011NVI9"/>
<dbReference type="STRING" id="1454001.AW08_00942"/>
<gene>
    <name evidence="2" type="ORF">AW08_00942</name>
</gene>